<feature type="domain" description="HAMP" evidence="13">
    <location>
        <begin position="300"/>
        <end position="352"/>
    </location>
</feature>
<dbReference type="GO" id="GO:0000155">
    <property type="term" value="F:phosphorelay sensor kinase activity"/>
    <property type="evidence" value="ECO:0007669"/>
    <property type="project" value="InterPro"/>
</dbReference>
<dbReference type="SUPFAM" id="SSF158472">
    <property type="entry name" value="HAMP domain-like"/>
    <property type="match status" value="1"/>
</dbReference>
<dbReference type="Gene3D" id="3.30.450.20">
    <property type="entry name" value="PAS domain"/>
    <property type="match status" value="1"/>
</dbReference>
<comment type="caution">
    <text evidence="14">The sequence shown here is derived from an EMBL/GenBank/DDBJ whole genome shotgun (WGS) entry which is preliminary data.</text>
</comment>
<reference evidence="14" key="1">
    <citation type="submission" date="2020-09" db="EMBL/GenBank/DDBJ databases">
        <title>A novel bacterium of genus Paenibacillus, isolated from South China Sea.</title>
        <authorList>
            <person name="Huang H."/>
            <person name="Mo K."/>
            <person name="Hu Y."/>
        </authorList>
    </citation>
    <scope>NUCLEOTIDE SEQUENCE</scope>
    <source>
        <strain evidence="14">IB182496</strain>
    </source>
</reference>
<feature type="transmembrane region" description="Helical" evidence="12">
    <location>
        <begin position="278"/>
        <end position="298"/>
    </location>
</feature>
<keyword evidence="3" id="KW-0597">Phosphoprotein</keyword>
<dbReference type="Pfam" id="PF02743">
    <property type="entry name" value="dCache_1"/>
    <property type="match status" value="1"/>
</dbReference>
<gene>
    <name evidence="14" type="ORF">IDH44_08935</name>
</gene>
<dbReference type="Proteomes" id="UP000621560">
    <property type="component" value="Unassembled WGS sequence"/>
</dbReference>
<name>A0A927GRC0_9BACL</name>
<evidence type="ECO:0000256" key="10">
    <source>
        <dbReference type="ARBA" id="ARBA00023012"/>
    </source>
</evidence>
<dbReference type="PANTHER" id="PTHR34220:SF11">
    <property type="entry name" value="SENSOR PROTEIN KINASE HPTS"/>
    <property type="match status" value="1"/>
</dbReference>
<evidence type="ECO:0000256" key="4">
    <source>
        <dbReference type="ARBA" id="ARBA00022679"/>
    </source>
</evidence>
<dbReference type="InterPro" id="IPR033479">
    <property type="entry name" value="dCache_1"/>
</dbReference>
<dbReference type="CDD" id="cd12912">
    <property type="entry name" value="PDC2_MCP_like"/>
    <property type="match status" value="1"/>
</dbReference>
<evidence type="ECO:0000259" key="13">
    <source>
        <dbReference type="PROSITE" id="PS50885"/>
    </source>
</evidence>
<evidence type="ECO:0000256" key="9">
    <source>
        <dbReference type="ARBA" id="ARBA00022989"/>
    </source>
</evidence>
<dbReference type="Pfam" id="PF06580">
    <property type="entry name" value="His_kinase"/>
    <property type="match status" value="1"/>
</dbReference>
<evidence type="ECO:0000256" key="5">
    <source>
        <dbReference type="ARBA" id="ARBA00022692"/>
    </source>
</evidence>
<evidence type="ECO:0000313" key="15">
    <source>
        <dbReference type="Proteomes" id="UP000621560"/>
    </source>
</evidence>
<keyword evidence="9 12" id="KW-1133">Transmembrane helix</keyword>
<evidence type="ECO:0000256" key="1">
    <source>
        <dbReference type="ARBA" id="ARBA00004651"/>
    </source>
</evidence>
<proteinExistence type="predicted"/>
<dbReference type="GO" id="GO:0005886">
    <property type="term" value="C:plasma membrane"/>
    <property type="evidence" value="ECO:0007669"/>
    <property type="project" value="UniProtKB-SubCell"/>
</dbReference>
<dbReference type="InterPro" id="IPR003660">
    <property type="entry name" value="HAMP_dom"/>
</dbReference>
<dbReference type="Pfam" id="PF00672">
    <property type="entry name" value="HAMP"/>
    <property type="match status" value="1"/>
</dbReference>
<sequence>MLLNSAIVIFAVSTIGFFSYYESSAAITRDVKRFSNEVLQQANLNLNRYYNEYDQFFLQLEFSKELQDWMELGPDQAYENYVHFSNLVNKFIKTFEFQHPEIKSISFSNRQGMEQHYRKDGLDKDYSLQKDPVILADFSPKNMAILVRRSEDYVEQDSIPVMTMIKEVFYTGSRSYIKMDVAVYPTQQIIHSINLGELGNAMIVDDHNRIIFHRDEATRFKALNAQLFQRIGAAANGAFLQRETSEIVVYQTVPYTNWKLVVVMPFAKVALSIEKVRIVTFAVALISLIISIVLVVLLSSSMTRRISRLTHVIKRTRAGDLNTRPEIGGVDEIAYLGVAYERMLGELGETIDDLAESKASQKRAISTAMQSQINSHFLYNTLETIRSLANLADQKEIEHTTVALSDLLRYGSQLKQAQSTIGEELANASNYLRIIQVRFGELISFEMSMEEQAATVPCLRLVVQPLVENCVVHGVEARGEAVHIRIIVKRPEAHRVSITIADDGPGFTDIQLIALRQQLAGHDPEQRYTEASRIGILNVHYRLQLQYGARHAGIRVGAGACGGAEVTVEFPDGSDAQ</sequence>
<keyword evidence="4" id="KW-0808">Transferase</keyword>
<dbReference type="GO" id="GO:0005524">
    <property type="term" value="F:ATP binding"/>
    <property type="evidence" value="ECO:0007669"/>
    <property type="project" value="UniProtKB-KW"/>
</dbReference>
<dbReference type="PANTHER" id="PTHR34220">
    <property type="entry name" value="SENSOR HISTIDINE KINASE YPDA"/>
    <property type="match status" value="1"/>
</dbReference>
<evidence type="ECO:0000256" key="8">
    <source>
        <dbReference type="ARBA" id="ARBA00022840"/>
    </source>
</evidence>
<keyword evidence="8" id="KW-0067">ATP-binding</keyword>
<keyword evidence="6" id="KW-0547">Nucleotide-binding</keyword>
<dbReference type="SMART" id="SM00304">
    <property type="entry name" value="HAMP"/>
    <property type="match status" value="1"/>
</dbReference>
<evidence type="ECO:0000256" key="7">
    <source>
        <dbReference type="ARBA" id="ARBA00022777"/>
    </source>
</evidence>
<dbReference type="RefSeq" id="WP_190916811.1">
    <property type="nucleotide sequence ID" value="NZ_JACXIZ010000015.1"/>
</dbReference>
<dbReference type="InterPro" id="IPR010559">
    <property type="entry name" value="Sig_transdc_His_kin_internal"/>
</dbReference>
<dbReference type="SUPFAM" id="SSF55874">
    <property type="entry name" value="ATPase domain of HSP90 chaperone/DNA topoisomerase II/histidine kinase"/>
    <property type="match status" value="1"/>
</dbReference>
<organism evidence="14 15">
    <name type="scientific">Paenibacillus sabuli</name>
    <dbReference type="NCBI Taxonomy" id="2772509"/>
    <lineage>
        <taxon>Bacteria</taxon>
        <taxon>Bacillati</taxon>
        <taxon>Bacillota</taxon>
        <taxon>Bacilli</taxon>
        <taxon>Bacillales</taxon>
        <taxon>Paenibacillaceae</taxon>
        <taxon>Paenibacillus</taxon>
    </lineage>
</organism>
<dbReference type="InterPro" id="IPR036890">
    <property type="entry name" value="HATPase_C_sf"/>
</dbReference>
<evidence type="ECO:0000313" key="14">
    <source>
        <dbReference type="EMBL" id="MBD2845313.1"/>
    </source>
</evidence>
<evidence type="ECO:0000256" key="11">
    <source>
        <dbReference type="ARBA" id="ARBA00023136"/>
    </source>
</evidence>
<keyword evidence="15" id="KW-1185">Reference proteome</keyword>
<comment type="subcellular location">
    <subcellularLocation>
        <location evidence="1">Cell membrane</location>
        <topology evidence="1">Multi-pass membrane protein</topology>
    </subcellularLocation>
</comment>
<dbReference type="CDD" id="cd06225">
    <property type="entry name" value="HAMP"/>
    <property type="match status" value="1"/>
</dbReference>
<evidence type="ECO:0000256" key="6">
    <source>
        <dbReference type="ARBA" id="ARBA00022741"/>
    </source>
</evidence>
<accession>A0A927GRC0</accession>
<keyword evidence="10" id="KW-0902">Two-component regulatory system</keyword>
<dbReference type="PROSITE" id="PS50885">
    <property type="entry name" value="HAMP"/>
    <property type="match status" value="1"/>
</dbReference>
<keyword evidence="5 12" id="KW-0812">Transmembrane</keyword>
<evidence type="ECO:0000256" key="12">
    <source>
        <dbReference type="SAM" id="Phobius"/>
    </source>
</evidence>
<dbReference type="InterPro" id="IPR003594">
    <property type="entry name" value="HATPase_dom"/>
</dbReference>
<dbReference type="Gene3D" id="6.10.340.10">
    <property type="match status" value="1"/>
</dbReference>
<evidence type="ECO:0000256" key="3">
    <source>
        <dbReference type="ARBA" id="ARBA00022553"/>
    </source>
</evidence>
<dbReference type="Pfam" id="PF02518">
    <property type="entry name" value="HATPase_c"/>
    <property type="match status" value="1"/>
</dbReference>
<evidence type="ECO:0000256" key="2">
    <source>
        <dbReference type="ARBA" id="ARBA00022475"/>
    </source>
</evidence>
<keyword evidence="2" id="KW-1003">Cell membrane</keyword>
<protein>
    <submittedName>
        <fullName evidence="14">Histidine kinase</fullName>
    </submittedName>
</protein>
<dbReference type="AlphaFoldDB" id="A0A927GRC0"/>
<keyword evidence="11 12" id="KW-0472">Membrane</keyword>
<dbReference type="InterPro" id="IPR050640">
    <property type="entry name" value="Bact_2-comp_sensor_kinase"/>
</dbReference>
<keyword evidence="7 14" id="KW-0418">Kinase</keyword>
<dbReference type="Gene3D" id="3.30.565.10">
    <property type="entry name" value="Histidine kinase-like ATPase, C-terminal domain"/>
    <property type="match status" value="1"/>
</dbReference>
<dbReference type="EMBL" id="JACXIZ010000015">
    <property type="protein sequence ID" value="MBD2845313.1"/>
    <property type="molecule type" value="Genomic_DNA"/>
</dbReference>